<comment type="caution">
    <text evidence="1">The sequence shown here is derived from an EMBL/GenBank/DDBJ whole genome shotgun (WGS) entry which is preliminary data.</text>
</comment>
<proteinExistence type="predicted"/>
<accession>A0AAD9JPL7</accession>
<protein>
    <submittedName>
        <fullName evidence="1">Uncharacterized protein</fullName>
    </submittedName>
</protein>
<organism evidence="1 2">
    <name type="scientific">Ridgeia piscesae</name>
    <name type="common">Tubeworm</name>
    <dbReference type="NCBI Taxonomy" id="27915"/>
    <lineage>
        <taxon>Eukaryota</taxon>
        <taxon>Metazoa</taxon>
        <taxon>Spiralia</taxon>
        <taxon>Lophotrochozoa</taxon>
        <taxon>Annelida</taxon>
        <taxon>Polychaeta</taxon>
        <taxon>Sedentaria</taxon>
        <taxon>Canalipalpata</taxon>
        <taxon>Sabellida</taxon>
        <taxon>Siboglinidae</taxon>
        <taxon>Ridgeia</taxon>
    </lineage>
</organism>
<evidence type="ECO:0000313" key="2">
    <source>
        <dbReference type="Proteomes" id="UP001209878"/>
    </source>
</evidence>
<reference evidence="1" key="1">
    <citation type="journal article" date="2023" name="Mol. Biol. Evol.">
        <title>Third-Generation Sequencing Reveals the Adaptive Role of the Epigenome in Three Deep-Sea Polychaetes.</title>
        <authorList>
            <person name="Perez M."/>
            <person name="Aroh O."/>
            <person name="Sun Y."/>
            <person name="Lan Y."/>
            <person name="Juniper S.K."/>
            <person name="Young C.R."/>
            <person name="Angers B."/>
            <person name="Qian P.Y."/>
        </authorList>
    </citation>
    <scope>NUCLEOTIDE SEQUENCE</scope>
    <source>
        <strain evidence="1">R07B-5</strain>
    </source>
</reference>
<sequence>MLQQLLSLRHAHVASRHLQLKKPEAQCERWFTAPWDEMVAAHLRCCWALADGNYTEAYCCQAVVLQVYTRILQSQKDENWGLPILFAMTLDLRLLASRADNQLRRTGQGKMGDTMEKAAEVLMSCFRVCASDSRASVEFSKKWGMLNLVNHLFKIYFKISKMHLCKPLIRAIDSLPIREKFSLSQRVTYK</sequence>
<dbReference type="GO" id="GO:0000973">
    <property type="term" value="P:post-transcriptional tethering of RNA polymerase II gene DNA at nuclear periphery"/>
    <property type="evidence" value="ECO:0007669"/>
    <property type="project" value="TreeGrafter"/>
</dbReference>
<dbReference type="GO" id="GO:0006368">
    <property type="term" value="P:transcription elongation by RNA polymerase II"/>
    <property type="evidence" value="ECO:0007669"/>
    <property type="project" value="TreeGrafter"/>
</dbReference>
<dbReference type="PANTHER" id="PTHR12732">
    <property type="entry name" value="UNCHARACTERIZED PROTEASOME COMPONENT REGION PCI-CONTAINING"/>
    <property type="match status" value="1"/>
</dbReference>
<dbReference type="AlphaFoldDB" id="A0AAD9JPL7"/>
<dbReference type="EMBL" id="JAODUO010001954">
    <property type="protein sequence ID" value="KAK2156617.1"/>
    <property type="molecule type" value="Genomic_DNA"/>
</dbReference>
<dbReference type="Proteomes" id="UP001209878">
    <property type="component" value="Unassembled WGS sequence"/>
</dbReference>
<name>A0AAD9JPL7_RIDPI</name>
<dbReference type="InterPro" id="IPR045114">
    <property type="entry name" value="Csn12-like"/>
</dbReference>
<dbReference type="GO" id="GO:0070390">
    <property type="term" value="C:transcription export complex 2"/>
    <property type="evidence" value="ECO:0007669"/>
    <property type="project" value="TreeGrafter"/>
</dbReference>
<dbReference type="PANTHER" id="PTHR12732:SF0">
    <property type="entry name" value="PCI DOMAIN-CONTAINING PROTEIN 2"/>
    <property type="match status" value="1"/>
</dbReference>
<dbReference type="GO" id="GO:0003723">
    <property type="term" value="F:RNA binding"/>
    <property type="evidence" value="ECO:0007669"/>
    <property type="project" value="InterPro"/>
</dbReference>
<dbReference type="GO" id="GO:0003690">
    <property type="term" value="F:double-stranded DNA binding"/>
    <property type="evidence" value="ECO:0007669"/>
    <property type="project" value="InterPro"/>
</dbReference>
<dbReference type="GO" id="GO:0016973">
    <property type="term" value="P:poly(A)+ mRNA export from nucleus"/>
    <property type="evidence" value="ECO:0007669"/>
    <property type="project" value="TreeGrafter"/>
</dbReference>
<gene>
    <name evidence="1" type="ORF">NP493_1954g00026</name>
</gene>
<keyword evidence="2" id="KW-1185">Reference proteome</keyword>
<evidence type="ECO:0000313" key="1">
    <source>
        <dbReference type="EMBL" id="KAK2156617.1"/>
    </source>
</evidence>